<evidence type="ECO:0000313" key="9">
    <source>
        <dbReference type="Proteomes" id="UP000735302"/>
    </source>
</evidence>
<keyword evidence="9" id="KW-1185">Reference proteome</keyword>
<dbReference type="GO" id="GO:0016020">
    <property type="term" value="C:membrane"/>
    <property type="evidence" value="ECO:0007669"/>
    <property type="project" value="UniProtKB-SubCell"/>
</dbReference>
<evidence type="ECO:0000256" key="5">
    <source>
        <dbReference type="SAM" id="MobiDB-lite"/>
    </source>
</evidence>
<dbReference type="PANTHER" id="PTHR46641:SF2">
    <property type="entry name" value="FMRFAMIDE RECEPTOR"/>
    <property type="match status" value="1"/>
</dbReference>
<dbReference type="GO" id="GO:0004930">
    <property type="term" value="F:G protein-coupled receptor activity"/>
    <property type="evidence" value="ECO:0007669"/>
    <property type="project" value="InterPro"/>
</dbReference>
<dbReference type="InterPro" id="IPR052954">
    <property type="entry name" value="GPCR-Ligand_Int"/>
</dbReference>
<accession>A0AAV4AJW4</accession>
<feature type="transmembrane region" description="Helical" evidence="6">
    <location>
        <begin position="313"/>
        <end position="338"/>
    </location>
</feature>
<keyword evidence="3 6" id="KW-1133">Transmembrane helix</keyword>
<feature type="transmembrane region" description="Helical" evidence="6">
    <location>
        <begin position="124"/>
        <end position="148"/>
    </location>
</feature>
<dbReference type="Gene3D" id="1.20.1070.10">
    <property type="entry name" value="Rhodopsin 7-helix transmembrane proteins"/>
    <property type="match status" value="1"/>
</dbReference>
<feature type="transmembrane region" description="Helical" evidence="6">
    <location>
        <begin position="169"/>
        <end position="189"/>
    </location>
</feature>
<evidence type="ECO:0000259" key="7">
    <source>
        <dbReference type="PROSITE" id="PS50262"/>
    </source>
</evidence>
<feature type="transmembrane region" description="Helical" evidence="6">
    <location>
        <begin position="81"/>
        <end position="104"/>
    </location>
</feature>
<evidence type="ECO:0000256" key="2">
    <source>
        <dbReference type="ARBA" id="ARBA00022692"/>
    </source>
</evidence>
<dbReference type="EMBL" id="BLXT01003887">
    <property type="protein sequence ID" value="GFO07552.1"/>
    <property type="molecule type" value="Genomic_DNA"/>
</dbReference>
<keyword evidence="8" id="KW-0675">Receptor</keyword>
<comment type="subcellular location">
    <subcellularLocation>
        <location evidence="1">Membrane</location>
    </subcellularLocation>
</comment>
<dbReference type="PROSITE" id="PS50262">
    <property type="entry name" value="G_PROTEIN_RECEP_F1_2"/>
    <property type="match status" value="1"/>
</dbReference>
<keyword evidence="2 6" id="KW-0812">Transmembrane</keyword>
<protein>
    <submittedName>
        <fullName evidence="8">Peptide receptor gpcr</fullName>
    </submittedName>
</protein>
<feature type="domain" description="G-protein coupled receptors family 1 profile" evidence="7">
    <location>
        <begin position="66"/>
        <end position="337"/>
    </location>
</feature>
<feature type="region of interest" description="Disordered" evidence="5">
    <location>
        <begin position="1"/>
        <end position="22"/>
    </location>
</feature>
<evidence type="ECO:0000256" key="1">
    <source>
        <dbReference type="ARBA" id="ARBA00004370"/>
    </source>
</evidence>
<dbReference type="SUPFAM" id="SSF81321">
    <property type="entry name" value="Family A G protein-coupled receptor-like"/>
    <property type="match status" value="1"/>
</dbReference>
<dbReference type="AlphaFoldDB" id="A0AAV4AJW4"/>
<proteinExistence type="predicted"/>
<dbReference type="InterPro" id="IPR000276">
    <property type="entry name" value="GPCR_Rhodpsn"/>
</dbReference>
<feature type="transmembrane region" description="Helical" evidence="6">
    <location>
        <begin position="277"/>
        <end position="301"/>
    </location>
</feature>
<feature type="compositionally biased region" description="Polar residues" evidence="5">
    <location>
        <begin position="7"/>
        <end position="17"/>
    </location>
</feature>
<organism evidence="8 9">
    <name type="scientific">Plakobranchus ocellatus</name>
    <dbReference type="NCBI Taxonomy" id="259542"/>
    <lineage>
        <taxon>Eukaryota</taxon>
        <taxon>Metazoa</taxon>
        <taxon>Spiralia</taxon>
        <taxon>Lophotrochozoa</taxon>
        <taxon>Mollusca</taxon>
        <taxon>Gastropoda</taxon>
        <taxon>Heterobranchia</taxon>
        <taxon>Euthyneura</taxon>
        <taxon>Panpulmonata</taxon>
        <taxon>Sacoglossa</taxon>
        <taxon>Placobranchoidea</taxon>
        <taxon>Plakobranchidae</taxon>
        <taxon>Plakobranchus</taxon>
    </lineage>
</organism>
<feature type="transmembrane region" description="Helical" evidence="6">
    <location>
        <begin position="223"/>
        <end position="246"/>
    </location>
</feature>
<evidence type="ECO:0000313" key="8">
    <source>
        <dbReference type="EMBL" id="GFO07552.1"/>
    </source>
</evidence>
<comment type="caution">
    <text evidence="8">The sequence shown here is derived from an EMBL/GenBank/DDBJ whole genome shotgun (WGS) entry which is preliminary data.</text>
</comment>
<name>A0AAV4AJW4_9GAST</name>
<sequence>MDEASVFSGSATEQTTGVDPLTATRPYLDQTSVNETTPLISDQVAGVFFLVICYTLVSTSSLGVIANIANVLVFWKMGFTVVCNISFFCLSLSDLFCSGFLILQGMSIQPNVARLDLKISVKDITTYMCPIFWCISAFGSWVTALISMERCCCIVLPLKVQRIFTHRTVKGLILGQVIYQVATGTPHYFAMKLEFTTLPTTNETKLILNGSAYNHDLGVLSQVLSYSIPTFLCFILVIIGTIFLVVSMKRSLKFRSSATSKDRTLNTDKELKIIKTIIFISIIYIVCLFPNVIVFFSSLIFPTFRVFNPYLSSLYGIVLGFTLIFQSISMAVNIFVYLKLSSAYRKTFYKLFQRG</sequence>
<dbReference type="Pfam" id="PF00001">
    <property type="entry name" value="7tm_1"/>
    <property type="match status" value="1"/>
</dbReference>
<reference evidence="8 9" key="1">
    <citation type="journal article" date="2021" name="Elife">
        <title>Chloroplast acquisition without the gene transfer in kleptoplastic sea slugs, Plakobranchus ocellatus.</title>
        <authorList>
            <person name="Maeda T."/>
            <person name="Takahashi S."/>
            <person name="Yoshida T."/>
            <person name="Shimamura S."/>
            <person name="Takaki Y."/>
            <person name="Nagai Y."/>
            <person name="Toyoda A."/>
            <person name="Suzuki Y."/>
            <person name="Arimoto A."/>
            <person name="Ishii H."/>
            <person name="Satoh N."/>
            <person name="Nishiyama T."/>
            <person name="Hasebe M."/>
            <person name="Maruyama T."/>
            <person name="Minagawa J."/>
            <person name="Obokata J."/>
            <person name="Shigenobu S."/>
        </authorList>
    </citation>
    <scope>NUCLEOTIDE SEQUENCE [LARGE SCALE GENOMIC DNA]</scope>
</reference>
<dbReference type="PANTHER" id="PTHR46641">
    <property type="entry name" value="FMRFAMIDE RECEPTOR-RELATED"/>
    <property type="match status" value="1"/>
</dbReference>
<keyword evidence="4 6" id="KW-0472">Membrane</keyword>
<gene>
    <name evidence="8" type="ORF">PoB_003405700</name>
</gene>
<feature type="transmembrane region" description="Helical" evidence="6">
    <location>
        <begin position="47"/>
        <end position="69"/>
    </location>
</feature>
<dbReference type="Proteomes" id="UP000735302">
    <property type="component" value="Unassembled WGS sequence"/>
</dbReference>
<evidence type="ECO:0000256" key="3">
    <source>
        <dbReference type="ARBA" id="ARBA00022989"/>
    </source>
</evidence>
<dbReference type="InterPro" id="IPR017452">
    <property type="entry name" value="GPCR_Rhodpsn_7TM"/>
</dbReference>
<evidence type="ECO:0000256" key="6">
    <source>
        <dbReference type="SAM" id="Phobius"/>
    </source>
</evidence>
<evidence type="ECO:0000256" key="4">
    <source>
        <dbReference type="ARBA" id="ARBA00023136"/>
    </source>
</evidence>